<organism evidence="4 5">
    <name type="scientific">Trichogramma kaykai</name>
    <dbReference type="NCBI Taxonomy" id="54128"/>
    <lineage>
        <taxon>Eukaryota</taxon>
        <taxon>Metazoa</taxon>
        <taxon>Ecdysozoa</taxon>
        <taxon>Arthropoda</taxon>
        <taxon>Hexapoda</taxon>
        <taxon>Insecta</taxon>
        <taxon>Pterygota</taxon>
        <taxon>Neoptera</taxon>
        <taxon>Endopterygota</taxon>
        <taxon>Hymenoptera</taxon>
        <taxon>Apocrita</taxon>
        <taxon>Proctotrupomorpha</taxon>
        <taxon>Chalcidoidea</taxon>
        <taxon>Trichogrammatidae</taxon>
        <taxon>Trichogramma</taxon>
    </lineage>
</organism>
<feature type="region of interest" description="Disordered" evidence="1">
    <location>
        <begin position="379"/>
        <end position="401"/>
    </location>
</feature>
<feature type="region of interest" description="Disordered" evidence="1">
    <location>
        <begin position="558"/>
        <end position="622"/>
    </location>
</feature>
<dbReference type="PANTHER" id="PTHR23282">
    <property type="entry name" value="APICAL ENDOSOMAL GLYCOPROTEIN PRECURSOR"/>
    <property type="match status" value="1"/>
</dbReference>
<evidence type="ECO:0000313" key="5">
    <source>
        <dbReference type="Proteomes" id="UP001627154"/>
    </source>
</evidence>
<evidence type="ECO:0000313" key="4">
    <source>
        <dbReference type="EMBL" id="KAL3387509.1"/>
    </source>
</evidence>
<dbReference type="PROSITE" id="PS50060">
    <property type="entry name" value="MAM_2"/>
    <property type="match status" value="3"/>
</dbReference>
<keyword evidence="2" id="KW-0732">Signal</keyword>
<comment type="caution">
    <text evidence="4">The sequence shown here is derived from an EMBL/GenBank/DDBJ whole genome shotgun (WGS) entry which is preliminary data.</text>
</comment>
<feature type="compositionally biased region" description="Basic and acidic residues" evidence="1">
    <location>
        <begin position="380"/>
        <end position="401"/>
    </location>
</feature>
<reference evidence="4 5" key="1">
    <citation type="journal article" date="2024" name="bioRxiv">
        <title>A reference genome for Trichogramma kaykai: A tiny desert-dwelling parasitoid wasp with competing sex-ratio distorters.</title>
        <authorList>
            <person name="Culotta J."/>
            <person name="Lindsey A.R."/>
        </authorList>
    </citation>
    <scope>NUCLEOTIDE SEQUENCE [LARGE SCALE GENOMIC DNA]</scope>
    <source>
        <strain evidence="4 5">KSX58</strain>
    </source>
</reference>
<dbReference type="EMBL" id="JBJJXI010000136">
    <property type="protein sequence ID" value="KAL3387509.1"/>
    <property type="molecule type" value="Genomic_DNA"/>
</dbReference>
<dbReference type="Proteomes" id="UP001627154">
    <property type="component" value="Unassembled WGS sequence"/>
</dbReference>
<dbReference type="InterPro" id="IPR000998">
    <property type="entry name" value="MAM_dom"/>
</dbReference>
<evidence type="ECO:0000256" key="1">
    <source>
        <dbReference type="SAM" id="MobiDB-lite"/>
    </source>
</evidence>
<dbReference type="Pfam" id="PF00629">
    <property type="entry name" value="MAM"/>
    <property type="match status" value="3"/>
</dbReference>
<proteinExistence type="predicted"/>
<dbReference type="CDD" id="cd06263">
    <property type="entry name" value="MAM"/>
    <property type="match status" value="2"/>
</dbReference>
<feature type="domain" description="MAM" evidence="3">
    <location>
        <begin position="765"/>
        <end position="948"/>
    </location>
</feature>
<accession>A0ABD2W2Z4</accession>
<feature type="compositionally biased region" description="Low complexity" evidence="1">
    <location>
        <begin position="568"/>
        <end position="588"/>
    </location>
</feature>
<feature type="signal peptide" evidence="2">
    <location>
        <begin position="1"/>
        <end position="19"/>
    </location>
</feature>
<name>A0ABD2W2Z4_9HYME</name>
<feature type="region of interest" description="Disordered" evidence="1">
    <location>
        <begin position="446"/>
        <end position="476"/>
    </location>
</feature>
<gene>
    <name evidence="4" type="ORF">TKK_016657</name>
</gene>
<feature type="domain" description="MAM" evidence="3">
    <location>
        <begin position="137"/>
        <end position="357"/>
    </location>
</feature>
<dbReference type="Gene3D" id="2.60.120.200">
    <property type="match status" value="3"/>
</dbReference>
<feature type="domain" description="MAM" evidence="3">
    <location>
        <begin position="541"/>
        <end position="755"/>
    </location>
</feature>
<dbReference type="PANTHER" id="PTHR23282:SF101">
    <property type="entry name" value="MAM DOMAIN-CONTAINING PROTEIN"/>
    <property type="match status" value="1"/>
</dbReference>
<dbReference type="SMART" id="SM00137">
    <property type="entry name" value="MAM"/>
    <property type="match status" value="3"/>
</dbReference>
<dbReference type="InterPro" id="IPR013320">
    <property type="entry name" value="ConA-like_dom_sf"/>
</dbReference>
<dbReference type="AlphaFoldDB" id="A0ABD2W2Z4"/>
<sequence length="996" mass="109476">MTRKVCGIVALLLIIIAEAELLFSSTIKPKRFGADVSYSLLYGKKQQHSEERLKSSKRVTSSSNLEELESFVVSNSSGGKNKASSKLIYDSSSGPISDIEYASSPVALAEQPQQQQQQQEQQHRLALVVPTVSVDEAFCDFGPLPSQSLCEWQDGCGSVKWQASTGLTANWLGGPTIDSTSGTPESGYGFVETSKSSERRSSVGQSGFLHSPQLASTSVAGTCLMFKYAMDGLSPAGMRILLHSGYDEFSSTISKSSGANETGPPGVYSCAAPATSLGPLQSVAASRQSRLDERILWNARYHDLGTWQQGQLLYTYPDTHTLIIEAIPVDEKDPSRSYRGYVAIDDIDLQPGTSCVGFCNFAGGFCDWTNEAEDDFDWSIPREQKPNDRAGDRPNGLEHGGRLRLHRLGVSSARRGRGPAGQRRAAGQRRRLAPVHALRLPHVRLGHRPARHTPAARAKPRRRRPGPGDLAAQGQRRQLLVRLARHRRLDTGLSAHLRGQRGKHGHGRHRHRRRVLHQRTLSHNGAFAASPQVAAPAHYPRDCAFEIDECDWINGRESSLGGGGGGDSLDPLPIGAGSAGSPSAGSHHSSGRNRVNWERVSQQSLNSRHHRKPHTLTTTRPRQEYFMSLQSNSRGGSSASAYLVSSDIKSSHRSNSEPLCLSFWYLMFESFIDAAGPSLGVLRVLVQPVGHGIDSALPLWQLYNNQGPSWQYGQVTVGPEKRDYSIVFEGTWGPNRANGNIAIDDIAFYTGNCSVKPSSASVRPQDCSFEKGLCGWENQTSPSSGKNDPRLQWQRAYPSHRPAQLLDKTFSSPGDFVFFDIFSPNQRREVKLRSPLVQSSAAQEPSCFTFWFVAFGVEESTELKIVLVSPNDDVDANDSQEPSGEFDDSEQVLWSLTAKGFNNPKPLWTWAQVTIEPRSSYRLILQGSASNGGFAIDDIKFQSQACPSNYYTRAFFSSQLILQFIYHAFLSVSLIFSETSGGEASFNYSVKYTNRK</sequence>
<evidence type="ECO:0000256" key="2">
    <source>
        <dbReference type="SAM" id="SignalP"/>
    </source>
</evidence>
<feature type="chain" id="PRO_5044808680" description="MAM domain-containing protein" evidence="2">
    <location>
        <begin position="20"/>
        <end position="996"/>
    </location>
</feature>
<evidence type="ECO:0000259" key="3">
    <source>
        <dbReference type="PROSITE" id="PS50060"/>
    </source>
</evidence>
<keyword evidence="5" id="KW-1185">Reference proteome</keyword>
<dbReference type="InterPro" id="IPR051560">
    <property type="entry name" value="MAM_domain-containing"/>
</dbReference>
<dbReference type="SUPFAM" id="SSF49899">
    <property type="entry name" value="Concanavalin A-like lectins/glucanases"/>
    <property type="match status" value="3"/>
</dbReference>
<protein>
    <recommendedName>
        <fullName evidence="3">MAM domain-containing protein</fullName>
    </recommendedName>
</protein>